<evidence type="ECO:0000256" key="3">
    <source>
        <dbReference type="ARBA" id="ARBA00022452"/>
    </source>
</evidence>
<comment type="caution">
    <text evidence="9">The sequence shown here is derived from an EMBL/GenBank/DDBJ whole genome shotgun (WGS) entry which is preliminary data.</text>
</comment>
<evidence type="ECO:0000256" key="5">
    <source>
        <dbReference type="ARBA" id="ARBA00023077"/>
    </source>
</evidence>
<dbReference type="AlphaFoldDB" id="A0A7C9TBT6"/>
<feature type="domain" description="TonB-dependent receptor-like beta-barrel" evidence="8">
    <location>
        <begin position="7"/>
        <end position="356"/>
    </location>
</feature>
<keyword evidence="9" id="KW-0675">Receptor</keyword>
<evidence type="ECO:0000313" key="10">
    <source>
        <dbReference type="Proteomes" id="UP000483432"/>
    </source>
</evidence>
<keyword evidence="2" id="KW-0813">Transport</keyword>
<evidence type="ECO:0000256" key="2">
    <source>
        <dbReference type="ARBA" id="ARBA00022448"/>
    </source>
</evidence>
<evidence type="ECO:0000256" key="7">
    <source>
        <dbReference type="ARBA" id="ARBA00023237"/>
    </source>
</evidence>
<dbReference type="Proteomes" id="UP000483432">
    <property type="component" value="Unassembled WGS sequence"/>
</dbReference>
<dbReference type="GO" id="GO:0015344">
    <property type="term" value="F:siderophore uptake transmembrane transporter activity"/>
    <property type="evidence" value="ECO:0007669"/>
    <property type="project" value="TreeGrafter"/>
</dbReference>
<keyword evidence="7" id="KW-0998">Cell outer membrane</keyword>
<reference evidence="9 10" key="1">
    <citation type="submission" date="2019-09" db="EMBL/GenBank/DDBJ databases">
        <title>H2 Metabolism Revealed by Metagenomic Analysis in Subglacial Sediment of East Antarctica.</title>
        <authorList>
            <person name="Yang Z."/>
            <person name="Zhang Y."/>
            <person name="Lv Y."/>
            <person name="Yan W."/>
            <person name="Xiao X."/>
            <person name="Sun B."/>
            <person name="Ma H."/>
        </authorList>
    </citation>
    <scope>NUCLEOTIDE SEQUENCE [LARGE SCALE GENOMIC DNA]</scope>
    <source>
        <strain evidence="9">Bin2_2</strain>
    </source>
</reference>
<keyword evidence="3" id="KW-1134">Transmembrane beta strand</keyword>
<gene>
    <name evidence="9" type="ORF">GZ085_12220</name>
</gene>
<dbReference type="InterPro" id="IPR036942">
    <property type="entry name" value="Beta-barrel_TonB_sf"/>
</dbReference>
<dbReference type="InterPro" id="IPR039426">
    <property type="entry name" value="TonB-dep_rcpt-like"/>
</dbReference>
<organism evidence="9 10">
    <name type="scientific">Sulfuriferula multivorans</name>
    <dbReference type="NCBI Taxonomy" id="1559896"/>
    <lineage>
        <taxon>Bacteria</taxon>
        <taxon>Pseudomonadati</taxon>
        <taxon>Pseudomonadota</taxon>
        <taxon>Betaproteobacteria</taxon>
        <taxon>Nitrosomonadales</taxon>
        <taxon>Sulfuricellaceae</taxon>
        <taxon>Sulfuriferula</taxon>
    </lineage>
</organism>
<keyword evidence="4" id="KW-0812">Transmembrane</keyword>
<keyword evidence="6" id="KW-0472">Membrane</keyword>
<dbReference type="InterPro" id="IPR000531">
    <property type="entry name" value="Beta-barrel_TonB"/>
</dbReference>
<dbReference type="GO" id="GO:0009279">
    <property type="term" value="C:cell outer membrane"/>
    <property type="evidence" value="ECO:0007669"/>
    <property type="project" value="UniProtKB-SubCell"/>
</dbReference>
<name>A0A7C9TBT6_9PROT</name>
<evidence type="ECO:0000256" key="6">
    <source>
        <dbReference type="ARBA" id="ARBA00023136"/>
    </source>
</evidence>
<protein>
    <submittedName>
        <fullName evidence="9">TonB-dependent receptor</fullName>
    </submittedName>
</protein>
<sequence>ESARREWRVQAYHTQNAFDADTRVAPLVFGSFSDNVVVNQYLLQSRSSIDLQVNEQWTPELRAVWGGEVWQETVKSPQSYNSSKTLRGEIARAFGNLEWRPHERVLVQGGAMLERHYFTGADSSPRVAVNFTVVPDHVLRLGVSRAYRSPTFFEEMGNQVLLNDAGMVIDTTIMRHGGLEPERILSRELGYVGRWSALKLEMDVRLYRDHIDNFIGEVKVVPNPPSDASSFQPKVFFYDNIGSVDAHGGEVQLRWRPTRSLDVSAHYARVFLRAATSVANYNEDVPASAPRDSWGALARYQFGHGWNGSVFAQYSDPQKWLSPGDVTKAFTRVDVRLARRWKWQGTEVEAAVVGQNLGNDYEEFRNTNLFSRRVYGSLGLNW</sequence>
<evidence type="ECO:0000256" key="4">
    <source>
        <dbReference type="ARBA" id="ARBA00022692"/>
    </source>
</evidence>
<dbReference type="EMBL" id="JAAFGW010000213">
    <property type="protein sequence ID" value="NDP49126.1"/>
    <property type="molecule type" value="Genomic_DNA"/>
</dbReference>
<dbReference type="Pfam" id="PF00593">
    <property type="entry name" value="TonB_dep_Rec_b-barrel"/>
    <property type="match status" value="1"/>
</dbReference>
<feature type="non-terminal residue" evidence="9">
    <location>
        <position position="1"/>
    </location>
</feature>
<dbReference type="PANTHER" id="PTHR30069:SF27">
    <property type="entry name" value="BLL4766 PROTEIN"/>
    <property type="match status" value="1"/>
</dbReference>
<keyword evidence="5" id="KW-0798">TonB box</keyword>
<comment type="subcellular location">
    <subcellularLocation>
        <location evidence="1">Cell outer membrane</location>
        <topology evidence="1">Multi-pass membrane protein</topology>
    </subcellularLocation>
</comment>
<accession>A0A7C9TBT6</accession>
<proteinExistence type="predicted"/>
<evidence type="ECO:0000259" key="8">
    <source>
        <dbReference type="Pfam" id="PF00593"/>
    </source>
</evidence>
<dbReference type="GO" id="GO:0044718">
    <property type="term" value="P:siderophore transmembrane transport"/>
    <property type="evidence" value="ECO:0007669"/>
    <property type="project" value="TreeGrafter"/>
</dbReference>
<dbReference type="Gene3D" id="2.40.170.20">
    <property type="entry name" value="TonB-dependent receptor, beta-barrel domain"/>
    <property type="match status" value="1"/>
</dbReference>
<dbReference type="PANTHER" id="PTHR30069">
    <property type="entry name" value="TONB-DEPENDENT OUTER MEMBRANE RECEPTOR"/>
    <property type="match status" value="1"/>
</dbReference>
<dbReference type="SUPFAM" id="SSF56935">
    <property type="entry name" value="Porins"/>
    <property type="match status" value="1"/>
</dbReference>
<evidence type="ECO:0000256" key="1">
    <source>
        <dbReference type="ARBA" id="ARBA00004571"/>
    </source>
</evidence>
<evidence type="ECO:0000313" key="9">
    <source>
        <dbReference type="EMBL" id="NDP49126.1"/>
    </source>
</evidence>